<keyword evidence="2" id="KW-1185">Reference proteome</keyword>
<dbReference type="EMBL" id="BGPR01057288">
    <property type="protein sequence ID" value="GBO33641.1"/>
    <property type="molecule type" value="Genomic_DNA"/>
</dbReference>
<dbReference type="Proteomes" id="UP000499080">
    <property type="component" value="Unassembled WGS sequence"/>
</dbReference>
<protein>
    <submittedName>
        <fullName evidence="1">Uncharacterized protein</fullName>
    </submittedName>
</protein>
<accession>A0A4Y2W9S0</accession>
<proteinExistence type="predicted"/>
<sequence length="67" mass="7493">MRLYLASRIEKTVATVPCELTPACSKFLNSWGAYSVSNLAEAIIETKPPSNRKWLSCIESCRSGIYH</sequence>
<name>A0A4Y2W9S0_ARAVE</name>
<gene>
    <name evidence="1" type="ORF">AVEN_82575_1</name>
</gene>
<evidence type="ECO:0000313" key="1">
    <source>
        <dbReference type="EMBL" id="GBO33641.1"/>
    </source>
</evidence>
<organism evidence="1 2">
    <name type="scientific">Araneus ventricosus</name>
    <name type="common">Orbweaver spider</name>
    <name type="synonym">Epeira ventricosa</name>
    <dbReference type="NCBI Taxonomy" id="182803"/>
    <lineage>
        <taxon>Eukaryota</taxon>
        <taxon>Metazoa</taxon>
        <taxon>Ecdysozoa</taxon>
        <taxon>Arthropoda</taxon>
        <taxon>Chelicerata</taxon>
        <taxon>Arachnida</taxon>
        <taxon>Araneae</taxon>
        <taxon>Araneomorphae</taxon>
        <taxon>Entelegynae</taxon>
        <taxon>Araneoidea</taxon>
        <taxon>Araneidae</taxon>
        <taxon>Araneus</taxon>
    </lineage>
</organism>
<dbReference type="AlphaFoldDB" id="A0A4Y2W9S0"/>
<reference evidence="1 2" key="1">
    <citation type="journal article" date="2019" name="Sci. Rep.">
        <title>Orb-weaving spider Araneus ventricosus genome elucidates the spidroin gene catalogue.</title>
        <authorList>
            <person name="Kono N."/>
            <person name="Nakamura H."/>
            <person name="Ohtoshi R."/>
            <person name="Moran D.A.P."/>
            <person name="Shinohara A."/>
            <person name="Yoshida Y."/>
            <person name="Fujiwara M."/>
            <person name="Mori M."/>
            <person name="Tomita M."/>
            <person name="Arakawa K."/>
        </authorList>
    </citation>
    <scope>NUCLEOTIDE SEQUENCE [LARGE SCALE GENOMIC DNA]</scope>
</reference>
<evidence type="ECO:0000313" key="2">
    <source>
        <dbReference type="Proteomes" id="UP000499080"/>
    </source>
</evidence>
<comment type="caution">
    <text evidence="1">The sequence shown here is derived from an EMBL/GenBank/DDBJ whole genome shotgun (WGS) entry which is preliminary data.</text>
</comment>